<sequence>MIKKKRLPEEDEVEEDEVEDEEEDESEEEVEKAVDALAKKVEAKLNLKELEEKINKAVKRQGPDSRNIVGRIFTSGDVMKGVESLTKEEKIVGFFQGLLHNDSVVLKALAEGVAADGGYLFPDEILSPIGVSL</sequence>
<dbReference type="EMBL" id="MT143846">
    <property type="protein sequence ID" value="QJB03439.1"/>
    <property type="molecule type" value="Genomic_DNA"/>
</dbReference>
<keyword evidence="3" id="KW-0175">Coiled coil</keyword>
<dbReference type="NCBIfam" id="TIGR01554">
    <property type="entry name" value="major_cap_HK97"/>
    <property type="match status" value="1"/>
</dbReference>
<evidence type="ECO:0000256" key="4">
    <source>
        <dbReference type="SAM" id="MobiDB-lite"/>
    </source>
</evidence>
<feature type="coiled-coil region" evidence="3">
    <location>
        <begin position="33"/>
        <end position="60"/>
    </location>
</feature>
<comment type="subcellular location">
    <subcellularLocation>
        <location evidence="1">Virion</location>
    </subcellularLocation>
</comment>
<evidence type="ECO:0000256" key="2">
    <source>
        <dbReference type="ARBA" id="ARBA00022844"/>
    </source>
</evidence>
<feature type="compositionally biased region" description="Acidic residues" evidence="4">
    <location>
        <begin position="9"/>
        <end position="30"/>
    </location>
</feature>
<dbReference type="GO" id="GO:0044423">
    <property type="term" value="C:virion component"/>
    <property type="evidence" value="ECO:0007669"/>
    <property type="project" value="UniProtKB-KW"/>
</dbReference>
<reference evidence="5" key="1">
    <citation type="submission" date="2020-03" db="EMBL/GenBank/DDBJ databases">
        <title>The deep terrestrial virosphere.</title>
        <authorList>
            <person name="Holmfeldt K."/>
            <person name="Nilsson E."/>
            <person name="Simone D."/>
            <person name="Lopez-Fernandez M."/>
            <person name="Wu X."/>
            <person name="de Brujin I."/>
            <person name="Lundin D."/>
            <person name="Andersson A."/>
            <person name="Bertilsson S."/>
            <person name="Dopson M."/>
        </authorList>
    </citation>
    <scope>NUCLEOTIDE SEQUENCE</scope>
    <source>
        <strain evidence="5">MM171B00703</strain>
    </source>
</reference>
<protein>
    <submittedName>
        <fullName evidence="5">Putative capsid protein</fullName>
    </submittedName>
</protein>
<organism evidence="5">
    <name type="scientific">viral metagenome</name>
    <dbReference type="NCBI Taxonomy" id="1070528"/>
    <lineage>
        <taxon>unclassified sequences</taxon>
        <taxon>metagenomes</taxon>
        <taxon>organismal metagenomes</taxon>
    </lineage>
</organism>
<name>A0A6M3MDY9_9ZZZZ</name>
<dbReference type="InterPro" id="IPR024455">
    <property type="entry name" value="Phage_capsid"/>
</dbReference>
<keyword evidence="2" id="KW-0946">Virion</keyword>
<feature type="region of interest" description="Disordered" evidence="4">
    <location>
        <begin position="1"/>
        <end position="30"/>
    </location>
</feature>
<gene>
    <name evidence="5" type="ORF">MM171B00703_0009</name>
</gene>
<proteinExistence type="predicted"/>
<dbReference type="AlphaFoldDB" id="A0A6M3MDY9"/>
<evidence type="ECO:0000256" key="3">
    <source>
        <dbReference type="SAM" id="Coils"/>
    </source>
</evidence>
<evidence type="ECO:0000256" key="1">
    <source>
        <dbReference type="ARBA" id="ARBA00004328"/>
    </source>
</evidence>
<accession>A0A6M3MDY9</accession>
<evidence type="ECO:0000313" key="5">
    <source>
        <dbReference type="EMBL" id="QJB03439.1"/>
    </source>
</evidence>